<organism evidence="5 6">
    <name type="scientific">Rhamnusium bicolor</name>
    <dbReference type="NCBI Taxonomy" id="1586634"/>
    <lineage>
        <taxon>Eukaryota</taxon>
        <taxon>Metazoa</taxon>
        <taxon>Ecdysozoa</taxon>
        <taxon>Arthropoda</taxon>
        <taxon>Hexapoda</taxon>
        <taxon>Insecta</taxon>
        <taxon>Pterygota</taxon>
        <taxon>Neoptera</taxon>
        <taxon>Endopterygota</taxon>
        <taxon>Coleoptera</taxon>
        <taxon>Polyphaga</taxon>
        <taxon>Cucujiformia</taxon>
        <taxon>Chrysomeloidea</taxon>
        <taxon>Cerambycidae</taxon>
        <taxon>Lepturinae</taxon>
        <taxon>Rhagiini</taxon>
        <taxon>Rhamnusium</taxon>
    </lineage>
</organism>
<name>A0AAV8XMB1_9CUCU</name>
<reference evidence="5" key="1">
    <citation type="journal article" date="2023" name="Insect Mol. Biol.">
        <title>Genome sequencing provides insights into the evolution of gene families encoding plant cell wall-degrading enzymes in longhorned beetles.</title>
        <authorList>
            <person name="Shin N.R."/>
            <person name="Okamura Y."/>
            <person name="Kirsch R."/>
            <person name="Pauchet Y."/>
        </authorList>
    </citation>
    <scope>NUCLEOTIDE SEQUENCE</scope>
    <source>
        <strain evidence="5">RBIC_L_NR</strain>
    </source>
</reference>
<dbReference type="AlphaFoldDB" id="A0AAV8XMB1"/>
<dbReference type="Proteomes" id="UP001162156">
    <property type="component" value="Unassembled WGS sequence"/>
</dbReference>
<keyword evidence="2" id="KW-1015">Disulfide bond</keyword>
<evidence type="ECO:0000313" key="6">
    <source>
        <dbReference type="Proteomes" id="UP001162156"/>
    </source>
</evidence>
<sequence length="353" mass="40738">MFEAKKYCRNPNGDIGGPWCFVENDDTNEVEREFCDIPFCDDPDCLVFTKNSNTYMHYTDFNKTLSNLTFGVKLWDSDSYLEASARLVLSELALPLTGKELDDSGVGIEIIIGNNFTALRHGNKDKPDYEPTVGVLKSTEFTKFSLSWHGGFISFNLEGQIKPIFLAEYKTKNNLLGFKKNMFSYYSAQGTNILWYFPFCMDDFECDVHTTTGKEFQQFWPLRETSVGHDLYIHVRSHKSASILIVSSPTVDYPYIKIVLSGLNNYTKIMAKEYNNGPEIVLNELQLTGLLDYWDWREFSITFFANTMHIYMKKPAGMQTLSDLTNEMFRKVRWFSVSSENTVAHWSFFLYPA</sequence>
<proteinExistence type="predicted"/>
<dbReference type="Pfam" id="PF12248">
    <property type="entry name" value="Methyltransf_FA"/>
    <property type="match status" value="1"/>
</dbReference>
<gene>
    <name evidence="5" type="ORF">NQ314_011042</name>
</gene>
<evidence type="ECO:0000259" key="4">
    <source>
        <dbReference type="PROSITE" id="PS50070"/>
    </source>
</evidence>
<evidence type="ECO:0000313" key="5">
    <source>
        <dbReference type="EMBL" id="KAJ8939700.1"/>
    </source>
</evidence>
<dbReference type="InterPro" id="IPR013806">
    <property type="entry name" value="Kringle-like"/>
</dbReference>
<accession>A0AAV8XMB1</accession>
<dbReference type="SUPFAM" id="SSF57440">
    <property type="entry name" value="Kringle-like"/>
    <property type="match status" value="1"/>
</dbReference>
<dbReference type="InterPro" id="IPR018056">
    <property type="entry name" value="Kringle_CS"/>
</dbReference>
<dbReference type="EMBL" id="JANEYF010003052">
    <property type="protein sequence ID" value="KAJ8939700.1"/>
    <property type="molecule type" value="Genomic_DNA"/>
</dbReference>
<comment type="caution">
    <text evidence="5">The sequence shown here is derived from an EMBL/GenBank/DDBJ whole genome shotgun (WGS) entry which is preliminary data.</text>
</comment>
<evidence type="ECO:0000256" key="1">
    <source>
        <dbReference type="ARBA" id="ARBA00022572"/>
    </source>
</evidence>
<dbReference type="PROSITE" id="PS00021">
    <property type="entry name" value="KRINGLE_1"/>
    <property type="match status" value="1"/>
</dbReference>
<evidence type="ECO:0000256" key="2">
    <source>
        <dbReference type="ARBA" id="ARBA00023157"/>
    </source>
</evidence>
<dbReference type="InterPro" id="IPR022041">
    <property type="entry name" value="Methyltransf_FA"/>
</dbReference>
<dbReference type="InterPro" id="IPR038178">
    <property type="entry name" value="Kringle_sf"/>
</dbReference>
<dbReference type="Gene3D" id="2.40.20.10">
    <property type="entry name" value="Plasminogen Kringle 4"/>
    <property type="match status" value="1"/>
</dbReference>
<feature type="domain" description="Kringle" evidence="4">
    <location>
        <begin position="5"/>
        <end position="40"/>
    </location>
</feature>
<protein>
    <recommendedName>
        <fullName evidence="4">Kringle domain-containing protein</fullName>
    </recommendedName>
</protein>
<keyword evidence="6" id="KW-1185">Reference proteome</keyword>
<dbReference type="PROSITE" id="PS50070">
    <property type="entry name" value="KRINGLE_2"/>
    <property type="match status" value="1"/>
</dbReference>
<evidence type="ECO:0000256" key="3">
    <source>
        <dbReference type="PROSITE-ProRule" id="PRU00121"/>
    </source>
</evidence>
<keyword evidence="1 3" id="KW-0420">Kringle</keyword>
<dbReference type="InterPro" id="IPR000001">
    <property type="entry name" value="Kringle"/>
</dbReference>
<comment type="caution">
    <text evidence="3">Lacks conserved residue(s) required for the propagation of feature annotation.</text>
</comment>